<name>A0A1G8QHL8_9BACI</name>
<feature type="chain" id="PRO_5011724408" evidence="2">
    <location>
        <begin position="26"/>
        <end position="226"/>
    </location>
</feature>
<dbReference type="AlphaFoldDB" id="A0A1G8QHL8"/>
<dbReference type="RefSeq" id="WP_176764743.1">
    <property type="nucleotide sequence ID" value="NZ_FNEN01000012.1"/>
</dbReference>
<feature type="domain" description="LysM" evidence="3">
    <location>
        <begin position="82"/>
        <end position="125"/>
    </location>
</feature>
<evidence type="ECO:0000313" key="5">
    <source>
        <dbReference type="Proteomes" id="UP000198853"/>
    </source>
</evidence>
<feature type="compositionally biased region" description="Acidic residues" evidence="1">
    <location>
        <begin position="136"/>
        <end position="184"/>
    </location>
</feature>
<dbReference type="EMBL" id="FNEN01000012">
    <property type="protein sequence ID" value="SDJ04138.1"/>
    <property type="molecule type" value="Genomic_DNA"/>
</dbReference>
<proteinExistence type="predicted"/>
<dbReference type="CDD" id="cd00118">
    <property type="entry name" value="LysM"/>
    <property type="match status" value="2"/>
</dbReference>
<feature type="non-terminal residue" evidence="4">
    <location>
        <position position="226"/>
    </location>
</feature>
<dbReference type="SMART" id="SM00257">
    <property type="entry name" value="LysM"/>
    <property type="match status" value="2"/>
</dbReference>
<dbReference type="Proteomes" id="UP000198853">
    <property type="component" value="Unassembled WGS sequence"/>
</dbReference>
<feature type="region of interest" description="Disordered" evidence="1">
    <location>
        <begin position="128"/>
        <end position="226"/>
    </location>
</feature>
<dbReference type="InterPro" id="IPR018392">
    <property type="entry name" value="LysM"/>
</dbReference>
<reference evidence="4 5" key="1">
    <citation type="submission" date="2016-10" db="EMBL/GenBank/DDBJ databases">
        <authorList>
            <person name="de Groot N.N."/>
        </authorList>
    </citation>
    <scope>NUCLEOTIDE SEQUENCE [LARGE SCALE GENOMIC DNA]</scope>
    <source>
        <strain evidence="4 5">DSM 21771</strain>
    </source>
</reference>
<gene>
    <name evidence="4" type="ORF">SAMN04488123_11240</name>
</gene>
<accession>A0A1G8QHL8</accession>
<dbReference type="Pfam" id="PF01476">
    <property type="entry name" value="LysM"/>
    <property type="match status" value="2"/>
</dbReference>
<keyword evidence="5" id="KW-1185">Reference proteome</keyword>
<feature type="signal peptide" evidence="2">
    <location>
        <begin position="1"/>
        <end position="25"/>
    </location>
</feature>
<dbReference type="PANTHER" id="PTHR33734:SF22">
    <property type="entry name" value="MEMBRANE-BOUND LYTIC MUREIN TRANSGLYCOSYLASE D"/>
    <property type="match status" value="1"/>
</dbReference>
<dbReference type="PROSITE" id="PS51782">
    <property type="entry name" value="LYSM"/>
    <property type="match status" value="2"/>
</dbReference>
<feature type="domain" description="LysM" evidence="3">
    <location>
        <begin position="27"/>
        <end position="70"/>
    </location>
</feature>
<evidence type="ECO:0000313" key="4">
    <source>
        <dbReference type="EMBL" id="SDJ04138.1"/>
    </source>
</evidence>
<evidence type="ECO:0000256" key="1">
    <source>
        <dbReference type="SAM" id="MobiDB-lite"/>
    </source>
</evidence>
<feature type="region of interest" description="Disordered" evidence="1">
    <location>
        <begin position="70"/>
        <end position="89"/>
    </location>
</feature>
<dbReference type="GO" id="GO:0008932">
    <property type="term" value="F:lytic endotransglycosylase activity"/>
    <property type="evidence" value="ECO:0007669"/>
    <property type="project" value="TreeGrafter"/>
</dbReference>
<sequence>MKKKMTAAITVSVLVTGISFSSAQAAPVVEVQRGDTLWGIANTYDTSVDRLFQLNDLNSTLIVPNQTLNVQDSEEDSEEHSEEHVVEEGDTLWQIGADNNVSVEQLKEWNDLSSDLILIGQRLLIQEPGDVGSSEEASEQAEEEETQQQETEQAEQDEQEQQEAEQTEQENQEPQEDEQAEQEEQQQQVAEQDEQGEQQQQEAEQDEQEEQQQQEAEQTEQEEQQQ</sequence>
<dbReference type="Gene3D" id="3.10.350.10">
    <property type="entry name" value="LysM domain"/>
    <property type="match status" value="2"/>
</dbReference>
<evidence type="ECO:0000259" key="3">
    <source>
        <dbReference type="PROSITE" id="PS51782"/>
    </source>
</evidence>
<dbReference type="PANTHER" id="PTHR33734">
    <property type="entry name" value="LYSM DOMAIN-CONTAINING GPI-ANCHORED PROTEIN 2"/>
    <property type="match status" value="1"/>
</dbReference>
<feature type="compositionally biased region" description="Acidic residues" evidence="1">
    <location>
        <begin position="203"/>
        <end position="226"/>
    </location>
</feature>
<evidence type="ECO:0000256" key="2">
    <source>
        <dbReference type="SAM" id="SignalP"/>
    </source>
</evidence>
<organism evidence="4 5">
    <name type="scientific">Natribacillus halophilus</name>
    <dbReference type="NCBI Taxonomy" id="549003"/>
    <lineage>
        <taxon>Bacteria</taxon>
        <taxon>Bacillati</taxon>
        <taxon>Bacillota</taxon>
        <taxon>Bacilli</taxon>
        <taxon>Bacillales</taxon>
        <taxon>Bacillaceae</taxon>
        <taxon>Natribacillus</taxon>
    </lineage>
</organism>
<dbReference type="SUPFAM" id="SSF54106">
    <property type="entry name" value="LysM domain"/>
    <property type="match status" value="2"/>
</dbReference>
<protein>
    <submittedName>
        <fullName evidence="4">LysM repeat-containing protein</fullName>
    </submittedName>
</protein>
<dbReference type="InterPro" id="IPR036779">
    <property type="entry name" value="LysM_dom_sf"/>
</dbReference>
<keyword evidence="2" id="KW-0732">Signal</keyword>